<keyword evidence="1" id="KW-0175">Coiled coil</keyword>
<evidence type="ECO:0000313" key="2">
    <source>
        <dbReference type="EMBL" id="MBC3898527.1"/>
    </source>
</evidence>
<organism evidence="2 3">
    <name type="scientific">Acetobacterium malicum</name>
    <dbReference type="NCBI Taxonomy" id="52692"/>
    <lineage>
        <taxon>Bacteria</taxon>
        <taxon>Bacillati</taxon>
        <taxon>Bacillota</taxon>
        <taxon>Clostridia</taxon>
        <taxon>Eubacteriales</taxon>
        <taxon>Eubacteriaceae</taxon>
        <taxon>Acetobacterium</taxon>
    </lineage>
</organism>
<feature type="coiled-coil region" evidence="1">
    <location>
        <begin position="137"/>
        <end position="171"/>
    </location>
</feature>
<keyword evidence="3" id="KW-1185">Reference proteome</keyword>
<gene>
    <name evidence="2" type="ORF">GH811_02705</name>
</gene>
<protein>
    <submittedName>
        <fullName evidence="2">Uncharacterized protein</fullName>
    </submittedName>
</protein>
<accession>A0ABR6YTK7</accession>
<dbReference type="Proteomes" id="UP000622405">
    <property type="component" value="Unassembled WGS sequence"/>
</dbReference>
<dbReference type="RefSeq" id="WP_186893189.1">
    <property type="nucleotide sequence ID" value="NZ_WJBE01000002.1"/>
</dbReference>
<dbReference type="EMBL" id="WJBE01000002">
    <property type="protein sequence ID" value="MBC3898527.1"/>
    <property type="molecule type" value="Genomic_DNA"/>
</dbReference>
<name>A0ABR6YTK7_9FIRM</name>
<evidence type="ECO:0000313" key="3">
    <source>
        <dbReference type="Proteomes" id="UP000622405"/>
    </source>
</evidence>
<sequence>MNSSTCMNLEEIYDNAYALYCLNHKDKNKTDYENCKRNFQKVFKQLFEDFSVDRSLFWANGLQEPYAFPEIIGLLLSTYLSEGKNKKTKNFSSNFFHNRAIDQTTSKEKQQFFSTVISRLEDRLKNRSEYLSFKPKIDQLKSNYEDFECFEKQLEDRIKEIKRTISNQIDKHLQNVGASVGLNEYILNSTIEKIKHKNFSINDFLDIADINDTDSVGLTEIFEKDATGKLKMNHSETKMQLTRDDRLTVINKFEEFLADAMDNWTVYLEEFERERHDEYHQKFRNKCTERSDHETLAFMFPREIISNNLESSAEKPLVNLQYYSSIQETDSGLIANIHLDPNLLEKTESVNKKVMDEYNLMLYDYLINTQTAVSAKHYDNIINFDKGGKKYSSYLKQEENKIRKEPPSTEEISQYYLAYRTNGEISYLPKKTPEEIRLDFLLKKKHSKEYQMYLDNLKYRKHLGVHKAEQKLKKLFSGDYEQTDYFETNYTSTHYGEYYVFSKDLRNEFKDYINKKFACKEKLNKALAEKDYSEKDCSEKDFWIDVLLEKYNSITPSDLLLQATFLYSLNITQTTQQTQLVYILSKKTPAKNSRFDKSNPNDMRLINWRDVYIYNKNDHFFIPYDLILPNVKVRKVRRTNIKKYNCIGRLKPKKLYPDFRLKFQLMFFRTNKPRRKNKFSNI</sequence>
<proteinExistence type="predicted"/>
<reference evidence="2 3" key="1">
    <citation type="journal article" date="2020" name="mSystems">
        <title>Defining Genomic and Predicted Metabolic Features of the Acetobacterium Genus.</title>
        <authorList>
            <person name="Ross D.E."/>
            <person name="Marshall C.W."/>
            <person name="Gulliver D."/>
            <person name="May H.D."/>
            <person name="Norman R.S."/>
        </authorList>
    </citation>
    <scope>NUCLEOTIDE SEQUENCE [LARGE SCALE GENOMIC DNA]</scope>
    <source>
        <strain evidence="2 3">DSM 4132</strain>
    </source>
</reference>
<evidence type="ECO:0000256" key="1">
    <source>
        <dbReference type="SAM" id="Coils"/>
    </source>
</evidence>
<comment type="caution">
    <text evidence="2">The sequence shown here is derived from an EMBL/GenBank/DDBJ whole genome shotgun (WGS) entry which is preliminary data.</text>
</comment>